<comment type="caution">
    <text evidence="2">The sequence shown here is derived from an EMBL/GenBank/DDBJ whole genome shotgun (WGS) entry which is preliminary data.</text>
</comment>
<feature type="transmembrane region" description="Helical" evidence="1">
    <location>
        <begin position="7"/>
        <end position="31"/>
    </location>
</feature>
<dbReference type="Proteomes" id="UP000430692">
    <property type="component" value="Unassembled WGS sequence"/>
</dbReference>
<evidence type="ECO:0000313" key="2">
    <source>
        <dbReference type="EMBL" id="MXQ53946.1"/>
    </source>
</evidence>
<dbReference type="AlphaFoldDB" id="A0A6I4VVS1"/>
<keyword evidence="1" id="KW-0812">Transmembrane</keyword>
<keyword evidence="3" id="KW-1185">Reference proteome</keyword>
<protein>
    <submittedName>
        <fullName evidence="2">Uncharacterized protein</fullName>
    </submittedName>
</protein>
<gene>
    <name evidence="2" type="ORF">GSM42_09495</name>
</gene>
<evidence type="ECO:0000256" key="1">
    <source>
        <dbReference type="SAM" id="Phobius"/>
    </source>
</evidence>
<dbReference type="RefSeq" id="WP_160801301.1">
    <property type="nucleotide sequence ID" value="NZ_WUUL01000005.1"/>
</dbReference>
<evidence type="ECO:0000313" key="3">
    <source>
        <dbReference type="Proteomes" id="UP000430692"/>
    </source>
</evidence>
<keyword evidence="1" id="KW-1133">Transmembrane helix</keyword>
<accession>A0A6I4VVS1</accession>
<dbReference type="EMBL" id="WUUL01000005">
    <property type="protein sequence ID" value="MXQ53946.1"/>
    <property type="molecule type" value="Genomic_DNA"/>
</dbReference>
<proteinExistence type="predicted"/>
<keyword evidence="1" id="KW-0472">Membrane</keyword>
<name>A0A6I4VVS1_9BACL</name>
<reference evidence="2 3" key="1">
    <citation type="submission" date="2019-12" db="EMBL/GenBank/DDBJ databases">
        <title>Whole-genome analyses of novel actinobacteria.</title>
        <authorList>
            <person name="Sahin N."/>
            <person name="Saygin H."/>
        </authorList>
    </citation>
    <scope>NUCLEOTIDE SEQUENCE [LARGE SCALE GENOMIC DNA]</scope>
    <source>
        <strain evidence="2 3">KC615</strain>
    </source>
</reference>
<organism evidence="2 3">
    <name type="scientific">Shimazuella alba</name>
    <dbReference type="NCBI Taxonomy" id="2690964"/>
    <lineage>
        <taxon>Bacteria</taxon>
        <taxon>Bacillati</taxon>
        <taxon>Bacillota</taxon>
        <taxon>Bacilli</taxon>
        <taxon>Bacillales</taxon>
        <taxon>Thermoactinomycetaceae</taxon>
        <taxon>Shimazuella</taxon>
    </lineage>
</organism>
<sequence length="58" mass="6446">MIGTVVGCLVIAIVIVLVLGIAALSVASYFFEDALQWLSSPYIPDWVVDVIYWIQLFN</sequence>